<evidence type="ECO:0000313" key="3">
    <source>
        <dbReference type="EMBL" id="QHZ53400.1"/>
    </source>
</evidence>
<dbReference type="InterPro" id="IPR001387">
    <property type="entry name" value="Cro/C1-type_HTH"/>
</dbReference>
<dbReference type="RefSeq" id="WP_237089745.1">
    <property type="nucleotide sequence ID" value="NZ_CP019717.1"/>
</dbReference>
<evidence type="ECO:0000313" key="4">
    <source>
        <dbReference type="Proteomes" id="UP000464330"/>
    </source>
</evidence>
<name>A0A6C0QXU0_9BACL</name>
<accession>A0A6C0QXU0</accession>
<feature type="domain" description="HTH cro/C1-type" evidence="2">
    <location>
        <begin position="79"/>
        <end position="133"/>
    </location>
</feature>
<dbReference type="Proteomes" id="UP000464330">
    <property type="component" value="Chromosome"/>
</dbReference>
<dbReference type="PROSITE" id="PS50943">
    <property type="entry name" value="HTH_CROC1"/>
    <property type="match status" value="2"/>
</dbReference>
<dbReference type="AlphaFoldDB" id="A0A6C0QXU0"/>
<dbReference type="GO" id="GO:0003700">
    <property type="term" value="F:DNA-binding transcription factor activity"/>
    <property type="evidence" value="ECO:0007669"/>
    <property type="project" value="TreeGrafter"/>
</dbReference>
<dbReference type="InterPro" id="IPR010982">
    <property type="entry name" value="Lambda_DNA-bd_dom_sf"/>
</dbReference>
<evidence type="ECO:0000256" key="1">
    <source>
        <dbReference type="ARBA" id="ARBA00023125"/>
    </source>
</evidence>
<sequence length="243" mass="27913">MSLGENIKFYRKQKKMTQSELAQKSYMSRTYLSDIERGRQNPSLNTLNSIAKVLNIDIKLLFNEDHHTEIKEKSIGNNIRLYREQKKITQTELAKKSGISSSHLSMIESDLKKPSIDTLNAIANALNIDVTQIMNSHNDLNKPISYSSSTLTPKDEANCTNATEPDQIPTKPPYYMLTKKDEKDIAERLQQMMDDLESNSSLAFMGEPMDEGDRELLRISLENTLRMSKQMAKKKFTPKKYRK</sequence>
<evidence type="ECO:0000259" key="2">
    <source>
        <dbReference type="PROSITE" id="PS50943"/>
    </source>
</evidence>
<dbReference type="EMBL" id="CP019717">
    <property type="protein sequence ID" value="QHZ53400.1"/>
    <property type="molecule type" value="Genomic_DNA"/>
</dbReference>
<gene>
    <name evidence="3" type="ORF">ERICV_04349</name>
</gene>
<protein>
    <submittedName>
        <fullName evidence="3">Immunity repressor protein</fullName>
    </submittedName>
</protein>
<dbReference type="PANTHER" id="PTHR46797">
    <property type="entry name" value="HTH-TYPE TRANSCRIPTIONAL REGULATOR"/>
    <property type="match status" value="1"/>
</dbReference>
<dbReference type="PANTHER" id="PTHR46797:SF1">
    <property type="entry name" value="METHYLPHOSPHONATE SYNTHASE"/>
    <property type="match status" value="1"/>
</dbReference>
<dbReference type="InterPro" id="IPR050807">
    <property type="entry name" value="TransReg_Diox_bact_type"/>
</dbReference>
<dbReference type="Gene3D" id="1.10.260.40">
    <property type="entry name" value="lambda repressor-like DNA-binding domains"/>
    <property type="match status" value="2"/>
</dbReference>
<proteinExistence type="predicted"/>
<dbReference type="CDD" id="cd00093">
    <property type="entry name" value="HTH_XRE"/>
    <property type="match status" value="2"/>
</dbReference>
<feature type="domain" description="HTH cro/C1-type" evidence="2">
    <location>
        <begin position="7"/>
        <end position="61"/>
    </location>
</feature>
<dbReference type="SMART" id="SM00530">
    <property type="entry name" value="HTH_XRE"/>
    <property type="match status" value="2"/>
</dbReference>
<dbReference type="SUPFAM" id="SSF47413">
    <property type="entry name" value="lambda repressor-like DNA-binding domains"/>
    <property type="match status" value="2"/>
</dbReference>
<keyword evidence="1" id="KW-0238">DNA-binding</keyword>
<reference evidence="3 4" key="1">
    <citation type="journal article" date="2020" name="Int. J. Med. Microbiol.">
        <title>Discovery of Paenibacillus larvae ERIC V: Phenotypic and genomic comparison to genotypes ERIC I-IV reveal different inventories of virulence factors which correlate with epidemiological prevalences of American Foulbrood.</title>
        <authorList>
            <person name="Beims H."/>
            <person name="Bunk B."/>
            <person name="Erler S."/>
            <person name="Mohr K.I."/>
            <person name="Sproer C."/>
            <person name="Pradella S."/>
            <person name="Gunther G."/>
            <person name="Rohde M."/>
            <person name="von der Ohe W."/>
            <person name="Steinert M."/>
        </authorList>
    </citation>
    <scope>NUCLEOTIDE SEQUENCE [LARGE SCALE GENOMIC DNA]</scope>
    <source>
        <strain evidence="3">Eric_V</strain>
    </source>
</reference>
<organism evidence="3 4">
    <name type="scientific">Paenibacillus larvae subsp. larvae</name>
    <dbReference type="NCBI Taxonomy" id="147375"/>
    <lineage>
        <taxon>Bacteria</taxon>
        <taxon>Bacillati</taxon>
        <taxon>Bacillota</taxon>
        <taxon>Bacilli</taxon>
        <taxon>Bacillales</taxon>
        <taxon>Paenibacillaceae</taxon>
        <taxon>Paenibacillus</taxon>
    </lineage>
</organism>
<dbReference type="GO" id="GO:0005829">
    <property type="term" value="C:cytosol"/>
    <property type="evidence" value="ECO:0007669"/>
    <property type="project" value="TreeGrafter"/>
</dbReference>
<dbReference type="Pfam" id="PF01381">
    <property type="entry name" value="HTH_3"/>
    <property type="match status" value="2"/>
</dbReference>
<dbReference type="GO" id="GO:0003677">
    <property type="term" value="F:DNA binding"/>
    <property type="evidence" value="ECO:0007669"/>
    <property type="project" value="UniProtKB-KW"/>
</dbReference>